<keyword evidence="9" id="KW-0496">Mitochondrion</keyword>
<evidence type="ECO:0000256" key="8">
    <source>
        <dbReference type="ARBA" id="ARBA00023002"/>
    </source>
</evidence>
<dbReference type="InterPro" id="IPR034095">
    <property type="entry name" value="NDUF3"/>
</dbReference>
<accession>A0AA85K788</accession>
<dbReference type="InterPro" id="IPR006091">
    <property type="entry name" value="Acyl-CoA_Oxase/DH_mid-dom"/>
</dbReference>
<dbReference type="Gene3D" id="3.40.1230.10">
    <property type="entry name" value="MTH938-like"/>
    <property type="match status" value="1"/>
</dbReference>
<evidence type="ECO:0000256" key="1">
    <source>
        <dbReference type="ARBA" id="ARBA00001974"/>
    </source>
</evidence>
<feature type="domain" description="Acyl-CoA oxidase/dehydrogenase middle" evidence="13">
    <location>
        <begin position="491"/>
        <end position="589"/>
    </location>
</feature>
<dbReference type="PANTHER" id="PTHR43884">
    <property type="entry name" value="ACYL-COA DEHYDROGENASE"/>
    <property type="match status" value="1"/>
</dbReference>
<sequence length="940" mass="105317">MRHSSFLFFKRLTNIHAVRRRLAVGFDDRGNGIMMFKNSKGVEVDLVNYGSCGVYFSAYNENGFVLNSGVKIIGPCVAFPRNVLCWHVNDALDITEKSLSLFFMLEPPIEVLLIGKGETKSMVDYRRILDICWQHRLCVEVMPTHIALGTFNYLNSEGRYVAAAVIPPRRLDDYEEADRRATRLLIARENETTEELLLPKDDNNSTSKLLTSGEYKDVSVTRSPLAVDSNTSSSSSSSSSSPNLSNSLSSSSSTSPSSEVTHYICFTYRIYNNLSVHRVVHNGVNILARIIKKTPSKSHRLFSNQIATECKENLSSTEEKPKKRVWPRQLPPEIESISVPPSTSVATTSKAPLIKDFFMGQVNLELFEFPELETRSKVENLNMMHNQIKQFILKMNSYEIDRNTGLSKESIRKLNDIGLLSLSIDREYHGLGFNTTQWTRAVEAIGLDGSVWATVTAHQNLTAKAISLLGTKEQKVHYLPKLASGEYIGGFCLSEISSGNDIQAMTSLAVTNETDDHYLLNGYKTWVTNGAVADVFVVFARTQCDQDQSRNEITAFIVDRLSDGIECGPLLDTFGARGSNAINITFNNVKIPKKNLLGNHGDGFKLAQDILVQHRLNTIAAGVGVLRYLLSYIAEHCLQRHQFGKPIGDHSRVEEKLSDIVLNLYAMESGLYYLTGLLDAQPSRDLSLELAALKIFSSEKVYSGIDACMQLAGRFALLRDVPFERFLRDSRNHLVSMESNDILRIMIAGNSISNMAEHYQQTVSKLSVYARHPLTGIKATWLAKGRRSGWFANKAGSGPKVTEGNASRDLKDHLQPTFAKMATELAICTQRFQTLCEMSLITHGREIADEQIWLCRLADASIDLLLTSICFGRASRSISIGVPRNDYEKTLVHAFSRQALQRVKHILAYTHEMDRYQHRVASELLTQRAYPVSHPLTRVW</sequence>
<feature type="domain" description="Acyl-CoA dehydrogenase/oxidase N-terminal" evidence="14">
    <location>
        <begin position="396"/>
        <end position="486"/>
    </location>
</feature>
<dbReference type="InterPro" id="IPR046373">
    <property type="entry name" value="Acyl-CoA_Oxase/DH_mid-dom_sf"/>
</dbReference>
<dbReference type="GO" id="GO:0006631">
    <property type="term" value="P:fatty acid metabolic process"/>
    <property type="evidence" value="ECO:0007669"/>
    <property type="project" value="UniProtKB-ARBA"/>
</dbReference>
<evidence type="ECO:0000256" key="2">
    <source>
        <dbReference type="ARBA" id="ARBA00004173"/>
    </source>
</evidence>
<evidence type="ECO:0000313" key="17">
    <source>
        <dbReference type="WBParaSite" id="TREG1_75150.1"/>
    </source>
</evidence>
<comment type="similarity">
    <text evidence="3">Belongs to the acyl-CoA dehydrogenase family.</text>
</comment>
<dbReference type="InterPro" id="IPR013786">
    <property type="entry name" value="AcylCoA_DH/ox_N"/>
</dbReference>
<proteinExistence type="inferred from homology"/>
<comment type="subcellular location">
    <subcellularLocation>
        <location evidence="2">Mitochondrion</location>
    </subcellularLocation>
</comment>
<dbReference type="GO" id="GO:0050660">
    <property type="term" value="F:flavin adenine dinucleotide binding"/>
    <property type="evidence" value="ECO:0007669"/>
    <property type="project" value="InterPro"/>
</dbReference>
<feature type="region of interest" description="Disordered" evidence="11">
    <location>
        <begin position="221"/>
        <end position="258"/>
    </location>
</feature>
<keyword evidence="8" id="KW-0560">Oxidoreductase</keyword>
<dbReference type="InterPro" id="IPR037069">
    <property type="entry name" value="AcylCoA_DH/ox_N_sf"/>
</dbReference>
<feature type="domain" description="ACAD9/ACADV-like C-terminal" evidence="15">
    <location>
        <begin position="817"/>
        <end position="914"/>
    </location>
</feature>
<keyword evidence="5" id="KW-0285">Flavoprotein</keyword>
<evidence type="ECO:0000256" key="3">
    <source>
        <dbReference type="ARBA" id="ARBA00009347"/>
    </source>
</evidence>
<keyword evidence="7" id="KW-0809">Transit peptide</keyword>
<dbReference type="Pfam" id="PF00441">
    <property type="entry name" value="Acyl-CoA_dh_1"/>
    <property type="match status" value="1"/>
</dbReference>
<keyword evidence="6" id="KW-0274">FAD</keyword>
<evidence type="ECO:0000256" key="9">
    <source>
        <dbReference type="ARBA" id="ARBA00023128"/>
    </source>
</evidence>
<dbReference type="InterPro" id="IPR009075">
    <property type="entry name" value="AcylCo_DH/oxidase_C"/>
</dbReference>
<evidence type="ECO:0000256" key="4">
    <source>
        <dbReference type="ARBA" id="ARBA00021776"/>
    </source>
</evidence>
<dbReference type="Pfam" id="PF04430">
    <property type="entry name" value="DUF498"/>
    <property type="match status" value="1"/>
</dbReference>
<dbReference type="GO" id="GO:0032981">
    <property type="term" value="P:mitochondrial respiratory chain complex I assembly"/>
    <property type="evidence" value="ECO:0007669"/>
    <property type="project" value="InterPro"/>
</dbReference>
<dbReference type="Gene3D" id="1.20.140.10">
    <property type="entry name" value="Butyryl-CoA Dehydrogenase, subunit A, domain 3"/>
    <property type="match status" value="2"/>
</dbReference>
<evidence type="ECO:0000259" key="13">
    <source>
        <dbReference type="Pfam" id="PF02770"/>
    </source>
</evidence>
<dbReference type="Gene3D" id="2.40.110.10">
    <property type="entry name" value="Butyryl-CoA Dehydrogenase, subunit A, domain 2"/>
    <property type="match status" value="1"/>
</dbReference>
<feature type="compositionally biased region" description="Low complexity" evidence="11">
    <location>
        <begin position="229"/>
        <end position="258"/>
    </location>
</feature>
<comment type="cofactor">
    <cofactor evidence="1">
        <name>FAD</name>
        <dbReference type="ChEBI" id="CHEBI:57692"/>
    </cofactor>
</comment>
<dbReference type="InterPro" id="IPR009100">
    <property type="entry name" value="AcylCoA_DH/oxidase_NM_dom_sf"/>
</dbReference>
<dbReference type="InterPro" id="IPR036748">
    <property type="entry name" value="MTH938-like_sf"/>
</dbReference>
<protein>
    <recommendedName>
        <fullName evidence="4">NADH dehydrogenase [ubiquinone] 1 alpha subcomplex assembly factor 3</fullName>
    </recommendedName>
</protein>
<dbReference type="AlphaFoldDB" id="A0AA85K788"/>
<dbReference type="WBParaSite" id="TREG1_75150.1">
    <property type="protein sequence ID" value="TREG1_75150.1"/>
    <property type="gene ID" value="TREG1_75150"/>
</dbReference>
<evidence type="ECO:0000259" key="15">
    <source>
        <dbReference type="Pfam" id="PF21343"/>
    </source>
</evidence>
<evidence type="ECO:0000256" key="6">
    <source>
        <dbReference type="ARBA" id="ARBA00022827"/>
    </source>
</evidence>
<dbReference type="CDD" id="cd05125">
    <property type="entry name" value="Mth938_2P1-like"/>
    <property type="match status" value="1"/>
</dbReference>
<dbReference type="PANTHER" id="PTHR43884:SF9">
    <property type="entry name" value="COMPLEX I ASSEMBLY FACTOR ACAD9, MITOCHONDRIAL"/>
    <property type="match status" value="1"/>
</dbReference>
<organism evidence="16 17">
    <name type="scientific">Trichobilharzia regenti</name>
    <name type="common">Nasal bird schistosome</name>
    <dbReference type="NCBI Taxonomy" id="157069"/>
    <lineage>
        <taxon>Eukaryota</taxon>
        <taxon>Metazoa</taxon>
        <taxon>Spiralia</taxon>
        <taxon>Lophotrochozoa</taxon>
        <taxon>Platyhelminthes</taxon>
        <taxon>Trematoda</taxon>
        <taxon>Digenea</taxon>
        <taxon>Strigeidida</taxon>
        <taxon>Schistosomatoidea</taxon>
        <taxon>Schistosomatidae</taxon>
        <taxon>Trichobilharzia</taxon>
    </lineage>
</organism>
<reference evidence="17" key="2">
    <citation type="submission" date="2023-11" db="UniProtKB">
        <authorList>
            <consortium name="WormBaseParasite"/>
        </authorList>
    </citation>
    <scope>IDENTIFICATION</scope>
</reference>
<dbReference type="Pfam" id="PF21343">
    <property type="entry name" value="ACAD9-ACADV_C"/>
    <property type="match status" value="1"/>
</dbReference>
<keyword evidence="16" id="KW-1185">Reference proteome</keyword>
<dbReference type="Pfam" id="PF02770">
    <property type="entry name" value="Acyl-CoA_dh_M"/>
    <property type="match status" value="1"/>
</dbReference>
<dbReference type="GO" id="GO:0005739">
    <property type="term" value="C:mitochondrion"/>
    <property type="evidence" value="ECO:0007669"/>
    <property type="project" value="UniProtKB-SubCell"/>
</dbReference>
<dbReference type="SUPFAM" id="SSF56645">
    <property type="entry name" value="Acyl-CoA dehydrogenase NM domain-like"/>
    <property type="match status" value="1"/>
</dbReference>
<dbReference type="SUPFAM" id="SSF64076">
    <property type="entry name" value="MTH938-like"/>
    <property type="match status" value="1"/>
</dbReference>
<evidence type="ECO:0000259" key="14">
    <source>
        <dbReference type="Pfam" id="PF02771"/>
    </source>
</evidence>
<evidence type="ECO:0000256" key="10">
    <source>
        <dbReference type="ARBA" id="ARBA00049984"/>
    </source>
</evidence>
<dbReference type="InterPro" id="IPR007523">
    <property type="entry name" value="NDUFAF3/AAMDC"/>
</dbReference>
<dbReference type="Gene3D" id="1.10.540.10">
    <property type="entry name" value="Acyl-CoA dehydrogenase/oxidase, N-terminal domain"/>
    <property type="match status" value="1"/>
</dbReference>
<dbReference type="SUPFAM" id="SSF47203">
    <property type="entry name" value="Acyl-CoA dehydrogenase C-terminal domain-like"/>
    <property type="match status" value="1"/>
</dbReference>
<evidence type="ECO:0000259" key="12">
    <source>
        <dbReference type="Pfam" id="PF00441"/>
    </source>
</evidence>
<dbReference type="FunFam" id="1.10.540.10:FF:000001">
    <property type="entry name" value="Very long-chain-specific acyl-CoA dehydrogenase, mitochondrial"/>
    <property type="match status" value="1"/>
</dbReference>
<dbReference type="InterPro" id="IPR049448">
    <property type="entry name" value="ACAD9/ACADV-like_C"/>
</dbReference>
<feature type="domain" description="Acyl-CoA dehydrogenase/oxidase C-terminal" evidence="12">
    <location>
        <begin position="601"/>
        <end position="748"/>
    </location>
</feature>
<dbReference type="Pfam" id="PF02771">
    <property type="entry name" value="Acyl-CoA_dh_N"/>
    <property type="match status" value="1"/>
</dbReference>
<comment type="similarity">
    <text evidence="10">Belongs to the NDUFAF3 family.</text>
</comment>
<name>A0AA85K788_TRIRE</name>
<evidence type="ECO:0000256" key="11">
    <source>
        <dbReference type="SAM" id="MobiDB-lite"/>
    </source>
</evidence>
<dbReference type="InterPro" id="IPR036250">
    <property type="entry name" value="AcylCo_DH-like_C"/>
</dbReference>
<evidence type="ECO:0000256" key="7">
    <source>
        <dbReference type="ARBA" id="ARBA00022946"/>
    </source>
</evidence>
<evidence type="ECO:0000313" key="16">
    <source>
        <dbReference type="Proteomes" id="UP000050795"/>
    </source>
</evidence>
<reference evidence="16" key="1">
    <citation type="submission" date="2022-06" db="EMBL/GenBank/DDBJ databases">
        <authorList>
            <person name="Berger JAMES D."/>
            <person name="Berger JAMES D."/>
        </authorList>
    </citation>
    <scope>NUCLEOTIDE SEQUENCE [LARGE SCALE GENOMIC DNA]</scope>
</reference>
<dbReference type="Proteomes" id="UP000050795">
    <property type="component" value="Unassembled WGS sequence"/>
</dbReference>
<dbReference type="GO" id="GO:0003995">
    <property type="term" value="F:acyl-CoA dehydrogenase activity"/>
    <property type="evidence" value="ECO:0007669"/>
    <property type="project" value="TreeGrafter"/>
</dbReference>
<evidence type="ECO:0000256" key="5">
    <source>
        <dbReference type="ARBA" id="ARBA00022630"/>
    </source>
</evidence>